<dbReference type="PRINTS" id="PR00080">
    <property type="entry name" value="SDRFAMILY"/>
</dbReference>
<keyword evidence="3" id="KW-1185">Reference proteome</keyword>
<dbReference type="SUPFAM" id="SSF51735">
    <property type="entry name" value="NAD(P)-binding Rossmann-fold domains"/>
    <property type="match status" value="1"/>
</dbReference>
<dbReference type="Proteomes" id="UP000774617">
    <property type="component" value="Unassembled WGS sequence"/>
</dbReference>
<sequence length="293" mass="31633">MTRFSRNILIRASSVARRRSIMTSYPPKAPEIGANFTKTLHGDTYAAINPAQHADLKGRSVFITGASAGVGLATAKACAAAGCTRIALAANAGMEGIEAAVSSAAPSRSRAALTVLAFTLDVLVNNAGYLDKPVAIADSDPDEYWRAFEVNVRGTYLVTRALLPLLLRDGHGLKTVVNVASMGALSLRPGGSAYQTSKWALLKFTEFVMTEYAEKGVLAYAVHPGAILTQLARNLPQEAQKPELAGDTIVFLAHKRREWLAGRYISCKWDMPEFLERETEIVEGDKLKVRLVV</sequence>
<evidence type="ECO:0000256" key="1">
    <source>
        <dbReference type="RuleBase" id="RU000363"/>
    </source>
</evidence>
<evidence type="ECO:0000313" key="3">
    <source>
        <dbReference type="Proteomes" id="UP000774617"/>
    </source>
</evidence>
<comment type="similarity">
    <text evidence="1">Belongs to the short-chain dehydrogenases/reductases (SDR) family.</text>
</comment>
<dbReference type="InterPro" id="IPR002347">
    <property type="entry name" value="SDR_fam"/>
</dbReference>
<reference evidence="2 3" key="1">
    <citation type="journal article" date="2021" name="Nat. Commun.">
        <title>Genetic determinants of endophytism in the Arabidopsis root mycobiome.</title>
        <authorList>
            <person name="Mesny F."/>
            <person name="Miyauchi S."/>
            <person name="Thiergart T."/>
            <person name="Pickel B."/>
            <person name="Atanasova L."/>
            <person name="Karlsson M."/>
            <person name="Huettel B."/>
            <person name="Barry K.W."/>
            <person name="Haridas S."/>
            <person name="Chen C."/>
            <person name="Bauer D."/>
            <person name="Andreopoulos W."/>
            <person name="Pangilinan J."/>
            <person name="LaButti K."/>
            <person name="Riley R."/>
            <person name="Lipzen A."/>
            <person name="Clum A."/>
            <person name="Drula E."/>
            <person name="Henrissat B."/>
            <person name="Kohler A."/>
            <person name="Grigoriev I.V."/>
            <person name="Martin F.M."/>
            <person name="Hacquard S."/>
        </authorList>
    </citation>
    <scope>NUCLEOTIDE SEQUENCE [LARGE SCALE GENOMIC DNA]</scope>
    <source>
        <strain evidence="2 3">MPI-SDFR-AT-0080</strain>
    </source>
</reference>
<name>A0ABQ8GF86_9PEZI</name>
<proteinExistence type="inferred from homology"/>
<dbReference type="CDD" id="cd05233">
    <property type="entry name" value="SDR_c"/>
    <property type="match status" value="1"/>
</dbReference>
<evidence type="ECO:0000313" key="2">
    <source>
        <dbReference type="EMBL" id="KAH7054324.1"/>
    </source>
</evidence>
<dbReference type="PANTHER" id="PTHR43975:SF2">
    <property type="entry name" value="EG:BACR7A4.14 PROTEIN-RELATED"/>
    <property type="match status" value="1"/>
</dbReference>
<dbReference type="PRINTS" id="PR00081">
    <property type="entry name" value="GDHRDH"/>
</dbReference>
<evidence type="ECO:0008006" key="4">
    <source>
        <dbReference type="Google" id="ProtNLM"/>
    </source>
</evidence>
<comment type="caution">
    <text evidence="2">The sequence shown here is derived from an EMBL/GenBank/DDBJ whole genome shotgun (WGS) entry which is preliminary data.</text>
</comment>
<gene>
    <name evidence="2" type="ORF">B0J12DRAFT_718162</name>
</gene>
<accession>A0ABQ8GF86</accession>
<dbReference type="InterPro" id="IPR036291">
    <property type="entry name" value="NAD(P)-bd_dom_sf"/>
</dbReference>
<dbReference type="Pfam" id="PF00106">
    <property type="entry name" value="adh_short"/>
    <property type="match status" value="1"/>
</dbReference>
<protein>
    <recommendedName>
        <fullName evidence="4">Short-chain dehydrogenase/reductase SDR</fullName>
    </recommendedName>
</protein>
<dbReference type="PANTHER" id="PTHR43975">
    <property type="entry name" value="ZGC:101858"/>
    <property type="match status" value="1"/>
</dbReference>
<dbReference type="Gene3D" id="3.40.50.720">
    <property type="entry name" value="NAD(P)-binding Rossmann-like Domain"/>
    <property type="match status" value="1"/>
</dbReference>
<dbReference type="EMBL" id="JAGTJR010000009">
    <property type="protein sequence ID" value="KAH7054324.1"/>
    <property type="molecule type" value="Genomic_DNA"/>
</dbReference>
<organism evidence="2 3">
    <name type="scientific">Macrophomina phaseolina</name>
    <dbReference type="NCBI Taxonomy" id="35725"/>
    <lineage>
        <taxon>Eukaryota</taxon>
        <taxon>Fungi</taxon>
        <taxon>Dikarya</taxon>
        <taxon>Ascomycota</taxon>
        <taxon>Pezizomycotina</taxon>
        <taxon>Dothideomycetes</taxon>
        <taxon>Dothideomycetes incertae sedis</taxon>
        <taxon>Botryosphaeriales</taxon>
        <taxon>Botryosphaeriaceae</taxon>
        <taxon>Macrophomina</taxon>
    </lineage>
</organism>